<protein>
    <recommendedName>
        <fullName evidence="8">Probable membrane transporter protein</fullName>
    </recommendedName>
</protein>
<keyword evidence="5 8" id="KW-0812">Transmembrane</keyword>
<comment type="subcellular location">
    <subcellularLocation>
        <location evidence="1 8">Cell membrane</location>
        <topology evidence="1 8">Multi-pass membrane protein</topology>
    </subcellularLocation>
</comment>
<feature type="transmembrane region" description="Helical" evidence="8">
    <location>
        <begin position="74"/>
        <end position="93"/>
    </location>
</feature>
<comment type="caution">
    <text evidence="9">The sequence shown here is derived from an EMBL/GenBank/DDBJ whole genome shotgun (WGS) entry which is preliminary data.</text>
</comment>
<feature type="transmembrane region" description="Helical" evidence="8">
    <location>
        <begin position="138"/>
        <end position="166"/>
    </location>
</feature>
<evidence type="ECO:0000256" key="8">
    <source>
        <dbReference type="RuleBase" id="RU363041"/>
    </source>
</evidence>
<keyword evidence="7 8" id="KW-0472">Membrane</keyword>
<comment type="similarity">
    <text evidence="2 8">Belongs to the 4-toluene sulfonate uptake permease (TSUP) (TC 2.A.102) family.</text>
</comment>
<dbReference type="EMBL" id="DSMG01000099">
    <property type="protein sequence ID" value="HDX31750.1"/>
    <property type="molecule type" value="Genomic_DNA"/>
</dbReference>
<evidence type="ECO:0000256" key="2">
    <source>
        <dbReference type="ARBA" id="ARBA00009142"/>
    </source>
</evidence>
<evidence type="ECO:0000256" key="4">
    <source>
        <dbReference type="ARBA" id="ARBA00022475"/>
    </source>
</evidence>
<evidence type="ECO:0000256" key="5">
    <source>
        <dbReference type="ARBA" id="ARBA00022692"/>
    </source>
</evidence>
<feature type="transmembrane region" description="Helical" evidence="8">
    <location>
        <begin position="50"/>
        <end position="68"/>
    </location>
</feature>
<reference evidence="9" key="1">
    <citation type="journal article" date="2020" name="mSystems">
        <title>Genome- and Community-Level Interaction Insights into Carbon Utilization and Element Cycling Functions of Hydrothermarchaeota in Hydrothermal Sediment.</title>
        <authorList>
            <person name="Zhou Z."/>
            <person name="Liu Y."/>
            <person name="Xu W."/>
            <person name="Pan J."/>
            <person name="Luo Z.H."/>
            <person name="Li M."/>
        </authorList>
    </citation>
    <scope>NUCLEOTIDE SEQUENCE [LARGE SCALE GENOMIC DNA]</scope>
    <source>
        <strain evidence="9">SpSt-289</strain>
    </source>
</reference>
<keyword evidence="6 8" id="KW-1133">Transmembrane helix</keyword>
<feature type="transmembrane region" description="Helical" evidence="8">
    <location>
        <begin position="233"/>
        <end position="250"/>
    </location>
</feature>
<evidence type="ECO:0000256" key="7">
    <source>
        <dbReference type="ARBA" id="ARBA00023136"/>
    </source>
</evidence>
<dbReference type="AlphaFoldDB" id="A0A7C1JYA1"/>
<evidence type="ECO:0000256" key="3">
    <source>
        <dbReference type="ARBA" id="ARBA00022448"/>
    </source>
</evidence>
<evidence type="ECO:0000256" key="1">
    <source>
        <dbReference type="ARBA" id="ARBA00004651"/>
    </source>
</evidence>
<dbReference type="InterPro" id="IPR002781">
    <property type="entry name" value="TM_pro_TauE-like"/>
</dbReference>
<dbReference type="InterPro" id="IPR052017">
    <property type="entry name" value="TSUP"/>
</dbReference>
<keyword evidence="4 8" id="KW-1003">Cell membrane</keyword>
<feature type="transmembrane region" description="Helical" evidence="8">
    <location>
        <begin position="199"/>
        <end position="221"/>
    </location>
</feature>
<dbReference type="GO" id="GO:0005886">
    <property type="term" value="C:plasma membrane"/>
    <property type="evidence" value="ECO:0007669"/>
    <property type="project" value="UniProtKB-SubCell"/>
</dbReference>
<sequence length="251" mass="26972">MFSSLSLWQWILAAVGAYLVGISKTGVAGLGVFAVAIFASVLPARESVGIVLPILIAADVVAVISYWEQGSWPHLLRLFPWAAAGIVIGFGVMDRIDAVMTQRLIGAVLIVLVLIHFWRRLRTQALATLEAEMRPHPFLSGVTGVSAGFTTMVANAAGPIMVIYLLAMRLPKYIFMGTAAWYFFVINVFKVPFSYALGLINAASLPISLVLAPAAIAGALTGRVLIRHINQQAFELLALVLTLIAGARLLM</sequence>
<dbReference type="Pfam" id="PF01925">
    <property type="entry name" value="TauE"/>
    <property type="match status" value="1"/>
</dbReference>
<gene>
    <name evidence="9" type="ORF">ENQ20_09700</name>
</gene>
<evidence type="ECO:0000256" key="6">
    <source>
        <dbReference type="ARBA" id="ARBA00022989"/>
    </source>
</evidence>
<feature type="transmembrane region" description="Helical" evidence="8">
    <location>
        <begin position="173"/>
        <end position="193"/>
    </location>
</feature>
<feature type="transmembrane region" description="Helical" evidence="8">
    <location>
        <begin position="100"/>
        <end position="118"/>
    </location>
</feature>
<dbReference type="PANTHER" id="PTHR30269">
    <property type="entry name" value="TRANSMEMBRANE PROTEIN YFCA"/>
    <property type="match status" value="1"/>
</dbReference>
<name>A0A7C1JYA1_9CHLR</name>
<keyword evidence="3" id="KW-0813">Transport</keyword>
<accession>A0A7C1JYA1</accession>
<proteinExistence type="inferred from homology"/>
<feature type="transmembrane region" description="Helical" evidence="8">
    <location>
        <begin position="26"/>
        <end position="43"/>
    </location>
</feature>
<evidence type="ECO:0000313" key="9">
    <source>
        <dbReference type="EMBL" id="HDX31750.1"/>
    </source>
</evidence>
<dbReference type="PANTHER" id="PTHR30269:SF23">
    <property type="entry name" value="MEMBRANE TRANSPORTER PROTEIN YDHB-RELATED"/>
    <property type="match status" value="1"/>
</dbReference>
<organism evidence="9">
    <name type="scientific">Caldilinea aerophila</name>
    <dbReference type="NCBI Taxonomy" id="133453"/>
    <lineage>
        <taxon>Bacteria</taxon>
        <taxon>Bacillati</taxon>
        <taxon>Chloroflexota</taxon>
        <taxon>Caldilineae</taxon>
        <taxon>Caldilineales</taxon>
        <taxon>Caldilineaceae</taxon>
        <taxon>Caldilinea</taxon>
    </lineage>
</organism>